<dbReference type="Gene3D" id="1.10.10.10">
    <property type="entry name" value="Winged helix-like DNA-binding domain superfamily/Winged helix DNA-binding domain"/>
    <property type="match status" value="1"/>
</dbReference>
<evidence type="ECO:0000256" key="2">
    <source>
        <dbReference type="PROSITE-ProRule" id="PRU00169"/>
    </source>
</evidence>
<dbReference type="InterPro" id="IPR001789">
    <property type="entry name" value="Sig_transdc_resp-reg_receiver"/>
</dbReference>
<dbReference type="CDD" id="cd00383">
    <property type="entry name" value="trans_reg_C"/>
    <property type="match status" value="1"/>
</dbReference>
<dbReference type="SMART" id="SM00862">
    <property type="entry name" value="Trans_reg_C"/>
    <property type="match status" value="1"/>
</dbReference>
<sequence length="240" mass="26180">MKSRILVIDDEPAIRRLLRSALQRDGHEVVEAGDTRAGLGTLDIDKPDLVLLDLGLPDRDGLEVIPLIKARGIAVLVISAREATDEKVAALDLGADDYVTKPFDTDEVLARVRSALRRQAVGLAPAPSVEIGAITIDLETRRVTRDGAEVHLRPKEYALLAELATQPGKVITHVHLLRTVWGPAHERDLEYLRVAARSLRLKLEADPASPALIINEPAVGYRLAMPSQPFPMRSSAGRQA</sequence>
<feature type="domain" description="OmpR/PhoB-type" evidence="5">
    <location>
        <begin position="126"/>
        <end position="225"/>
    </location>
</feature>
<evidence type="ECO:0000313" key="7">
    <source>
        <dbReference type="Proteomes" id="UP000831921"/>
    </source>
</evidence>
<keyword evidence="2" id="KW-0597">Phosphoprotein</keyword>
<evidence type="ECO:0000259" key="5">
    <source>
        <dbReference type="PROSITE" id="PS51755"/>
    </source>
</evidence>
<dbReference type="PANTHER" id="PTHR48111:SF50">
    <property type="entry name" value="KDP OPERON TRANSCRIPTIONAL REGULATORY PROTEIN KDPE"/>
    <property type="match status" value="1"/>
</dbReference>
<evidence type="ECO:0000256" key="1">
    <source>
        <dbReference type="ARBA" id="ARBA00023125"/>
    </source>
</evidence>
<dbReference type="InterPro" id="IPR016032">
    <property type="entry name" value="Sig_transdc_resp-reg_C-effctor"/>
</dbReference>
<dbReference type="Gene3D" id="6.10.250.690">
    <property type="match status" value="1"/>
</dbReference>
<keyword evidence="7" id="KW-1185">Reference proteome</keyword>
<organism evidence="6 7">
    <name type="scientific">Sphingomonas glaciei</name>
    <dbReference type="NCBI Taxonomy" id="2938948"/>
    <lineage>
        <taxon>Bacteria</taxon>
        <taxon>Pseudomonadati</taxon>
        <taxon>Pseudomonadota</taxon>
        <taxon>Alphaproteobacteria</taxon>
        <taxon>Sphingomonadales</taxon>
        <taxon>Sphingomonadaceae</taxon>
        <taxon>Sphingomonas</taxon>
    </lineage>
</organism>
<dbReference type="PANTHER" id="PTHR48111">
    <property type="entry name" value="REGULATOR OF RPOS"/>
    <property type="match status" value="1"/>
</dbReference>
<dbReference type="SMART" id="SM00448">
    <property type="entry name" value="REC"/>
    <property type="match status" value="1"/>
</dbReference>
<feature type="DNA-binding region" description="OmpR/PhoB-type" evidence="3">
    <location>
        <begin position="126"/>
        <end position="225"/>
    </location>
</feature>
<dbReference type="SUPFAM" id="SSF52172">
    <property type="entry name" value="CheY-like"/>
    <property type="match status" value="1"/>
</dbReference>
<proteinExistence type="predicted"/>
<gene>
    <name evidence="6" type="ORF">M1K48_09395</name>
</gene>
<evidence type="ECO:0000256" key="3">
    <source>
        <dbReference type="PROSITE-ProRule" id="PRU01091"/>
    </source>
</evidence>
<protein>
    <submittedName>
        <fullName evidence="6">Response regulator</fullName>
    </submittedName>
</protein>
<dbReference type="SUPFAM" id="SSF46894">
    <property type="entry name" value="C-terminal effector domain of the bipartite response regulators"/>
    <property type="match status" value="1"/>
</dbReference>
<dbReference type="InterPro" id="IPR011006">
    <property type="entry name" value="CheY-like_superfamily"/>
</dbReference>
<name>A0ABY5MSP3_9SPHN</name>
<dbReference type="Gene3D" id="3.40.50.2300">
    <property type="match status" value="1"/>
</dbReference>
<accession>A0ABY5MSP3</accession>
<dbReference type="InterPro" id="IPR039420">
    <property type="entry name" value="WalR-like"/>
</dbReference>
<keyword evidence="1 3" id="KW-0238">DNA-binding</keyword>
<dbReference type="InterPro" id="IPR001867">
    <property type="entry name" value="OmpR/PhoB-type_DNA-bd"/>
</dbReference>
<feature type="modified residue" description="4-aspartylphosphate" evidence="2">
    <location>
        <position position="53"/>
    </location>
</feature>
<dbReference type="Pfam" id="PF00486">
    <property type="entry name" value="Trans_reg_C"/>
    <property type="match status" value="1"/>
</dbReference>
<dbReference type="PROSITE" id="PS51755">
    <property type="entry name" value="OMPR_PHOB"/>
    <property type="match status" value="1"/>
</dbReference>
<dbReference type="RefSeq" id="WP_249454723.1">
    <property type="nucleotide sequence ID" value="NZ_CP097253.1"/>
</dbReference>
<evidence type="ECO:0000313" key="6">
    <source>
        <dbReference type="EMBL" id="UUR07163.1"/>
    </source>
</evidence>
<dbReference type="PROSITE" id="PS50110">
    <property type="entry name" value="RESPONSE_REGULATORY"/>
    <property type="match status" value="1"/>
</dbReference>
<dbReference type="EMBL" id="CP097253">
    <property type="protein sequence ID" value="UUR07163.1"/>
    <property type="molecule type" value="Genomic_DNA"/>
</dbReference>
<dbReference type="InterPro" id="IPR036388">
    <property type="entry name" value="WH-like_DNA-bd_sf"/>
</dbReference>
<dbReference type="Proteomes" id="UP000831921">
    <property type="component" value="Chromosome"/>
</dbReference>
<evidence type="ECO:0000259" key="4">
    <source>
        <dbReference type="PROSITE" id="PS50110"/>
    </source>
</evidence>
<dbReference type="Pfam" id="PF00072">
    <property type="entry name" value="Response_reg"/>
    <property type="match status" value="1"/>
</dbReference>
<feature type="domain" description="Response regulatory" evidence="4">
    <location>
        <begin position="4"/>
        <end position="116"/>
    </location>
</feature>
<reference evidence="6 7" key="1">
    <citation type="submission" date="2022-05" db="EMBL/GenBank/DDBJ databases">
        <title>S8-45 Sphingomonas ultraviolaceadurans.</title>
        <authorList>
            <person name="Liu Y."/>
        </authorList>
    </citation>
    <scope>NUCLEOTIDE SEQUENCE [LARGE SCALE GENOMIC DNA]</scope>
    <source>
        <strain evidence="6 7">S8-45</strain>
    </source>
</reference>